<gene>
    <name evidence="2" type="ORF">CLEI1391_LOCUS14055</name>
</gene>
<name>A0A7S0RV68_9CHLO</name>
<evidence type="ECO:0008006" key="3">
    <source>
        <dbReference type="Google" id="ProtNLM"/>
    </source>
</evidence>
<dbReference type="EMBL" id="HBFB01025031">
    <property type="protein sequence ID" value="CAD8688585.1"/>
    <property type="molecule type" value="Transcribed_RNA"/>
</dbReference>
<evidence type="ECO:0000313" key="2">
    <source>
        <dbReference type="EMBL" id="CAD8688585.1"/>
    </source>
</evidence>
<organism evidence="2">
    <name type="scientific">Chlamydomonas leiostraca</name>
    <dbReference type="NCBI Taxonomy" id="1034604"/>
    <lineage>
        <taxon>Eukaryota</taxon>
        <taxon>Viridiplantae</taxon>
        <taxon>Chlorophyta</taxon>
        <taxon>core chlorophytes</taxon>
        <taxon>Chlorophyceae</taxon>
        <taxon>CS clade</taxon>
        <taxon>Chlamydomonadales</taxon>
        <taxon>Chlamydomonadaceae</taxon>
        <taxon>Chlamydomonas</taxon>
    </lineage>
</organism>
<protein>
    <recommendedName>
        <fullName evidence="3">Pherophorin domain-containing protein</fullName>
    </recommendedName>
</protein>
<sequence>MGPRQVLHCALVLALATLPLPNAVDGQASGLQCQSVTWPPNLQLDGGGGIWNVTRTVSDATLCYTLDSLDINMYNLTGGSVWKLSGQMQGALRWATECSTASVIRELLADNQTLVPGWKMALYTVTGIRCCTANNCTPTGAMNPTNWLMATPIDGIDPLPALFDNNLTCYTSLVMKQGVTQRGVEAYSSTDVVPVGGANQCYTATASLLLTNTTTGETVRVTGSIAGGMVAGFQCSDASVRTLIADGYDKRMLTDMTWQVTNIANTICCWSGDLCNMGDPYPNSSVVVSFKLDASRHSARPFLLGLLGLLALLLLRLV</sequence>
<reference evidence="2" key="1">
    <citation type="submission" date="2021-01" db="EMBL/GenBank/DDBJ databases">
        <authorList>
            <person name="Corre E."/>
            <person name="Pelletier E."/>
            <person name="Niang G."/>
            <person name="Scheremetjew M."/>
            <person name="Finn R."/>
            <person name="Kale V."/>
            <person name="Holt S."/>
            <person name="Cochrane G."/>
            <person name="Meng A."/>
            <person name="Brown T."/>
            <person name="Cohen L."/>
        </authorList>
    </citation>
    <scope>NUCLEOTIDE SEQUENCE</scope>
    <source>
        <strain evidence="2">SAG 11-49</strain>
    </source>
</reference>
<keyword evidence="1" id="KW-0732">Signal</keyword>
<dbReference type="AlphaFoldDB" id="A0A7S0RV68"/>
<feature type="signal peptide" evidence="1">
    <location>
        <begin position="1"/>
        <end position="26"/>
    </location>
</feature>
<accession>A0A7S0RV68</accession>
<evidence type="ECO:0000256" key="1">
    <source>
        <dbReference type="SAM" id="SignalP"/>
    </source>
</evidence>
<feature type="chain" id="PRO_5030974207" description="Pherophorin domain-containing protein" evidence="1">
    <location>
        <begin position="27"/>
        <end position="318"/>
    </location>
</feature>
<proteinExistence type="predicted"/>